<evidence type="ECO:0000313" key="3">
    <source>
        <dbReference type="Proteomes" id="UP001500185"/>
    </source>
</evidence>
<reference evidence="2 3" key="1">
    <citation type="journal article" date="2019" name="Int. J. Syst. Evol. Microbiol.">
        <title>The Global Catalogue of Microorganisms (GCM) 10K type strain sequencing project: providing services to taxonomists for standard genome sequencing and annotation.</title>
        <authorList>
            <consortium name="The Broad Institute Genomics Platform"/>
            <consortium name="The Broad Institute Genome Sequencing Center for Infectious Disease"/>
            <person name="Wu L."/>
            <person name="Ma J."/>
        </authorList>
    </citation>
    <scope>NUCLEOTIDE SEQUENCE [LARGE SCALE GENOMIC DNA]</scope>
    <source>
        <strain evidence="2 3">JCM 16231</strain>
    </source>
</reference>
<organism evidence="2 3">
    <name type="scientific">Psychroflexus lacisalsi</name>
    <dbReference type="NCBI Taxonomy" id="503928"/>
    <lineage>
        <taxon>Bacteria</taxon>
        <taxon>Pseudomonadati</taxon>
        <taxon>Bacteroidota</taxon>
        <taxon>Flavobacteriia</taxon>
        <taxon>Flavobacteriales</taxon>
        <taxon>Flavobacteriaceae</taxon>
        <taxon>Psychroflexus</taxon>
    </lineage>
</organism>
<name>A0ABN1K467_9FLAO</name>
<accession>A0ABN1K467</accession>
<dbReference type="NCBIfam" id="TIGR01200">
    <property type="entry name" value="GLPGLI"/>
    <property type="match status" value="1"/>
</dbReference>
<evidence type="ECO:0000256" key="1">
    <source>
        <dbReference type="SAM" id="SignalP"/>
    </source>
</evidence>
<feature type="chain" id="PRO_5045240689" description="GLPGLI family protein" evidence="1">
    <location>
        <begin position="24"/>
        <end position="258"/>
    </location>
</feature>
<dbReference type="Pfam" id="PF09697">
    <property type="entry name" value="Porph_ging"/>
    <property type="match status" value="1"/>
</dbReference>
<comment type="caution">
    <text evidence="2">The sequence shown here is derived from an EMBL/GenBank/DDBJ whole genome shotgun (WGS) entry which is preliminary data.</text>
</comment>
<sequence>MKSILSHLLIILPFLTFSQNAIVAEYSHTSPTSNIEKSKSIVLYANNERAKQIHSKSQINDGNEYGASLNNDGSITIIEEPSDYNNVWFYKASTNDVIKSVKNPKSDFIVYDTGLDYNWEIKDEIDSIGNYQVVKALTNFRGRTFTAWFAPAIPISFGPWKLKGLPGLILKMYDQEQKYTWSVRKINLNAEFTEDALKPTISEDAEGMTYREGLELSDKLRNEKSRIRNTKLGGRGTSFKTVRHREQELEREFEWEEN</sequence>
<feature type="signal peptide" evidence="1">
    <location>
        <begin position="1"/>
        <end position="23"/>
    </location>
</feature>
<keyword evidence="1" id="KW-0732">Signal</keyword>
<gene>
    <name evidence="2" type="ORF">GCM10009433_07650</name>
</gene>
<dbReference type="Proteomes" id="UP001500185">
    <property type="component" value="Unassembled WGS sequence"/>
</dbReference>
<dbReference type="RefSeq" id="WP_224453311.1">
    <property type="nucleotide sequence ID" value="NZ_BAAAGG010000005.1"/>
</dbReference>
<dbReference type="InterPro" id="IPR005901">
    <property type="entry name" value="GLPGLI"/>
</dbReference>
<evidence type="ECO:0000313" key="2">
    <source>
        <dbReference type="EMBL" id="GAA0754247.1"/>
    </source>
</evidence>
<dbReference type="EMBL" id="BAAAGG010000005">
    <property type="protein sequence ID" value="GAA0754247.1"/>
    <property type="molecule type" value="Genomic_DNA"/>
</dbReference>
<evidence type="ECO:0008006" key="4">
    <source>
        <dbReference type="Google" id="ProtNLM"/>
    </source>
</evidence>
<proteinExistence type="predicted"/>
<protein>
    <recommendedName>
        <fullName evidence="4">GLPGLI family protein</fullName>
    </recommendedName>
</protein>
<keyword evidence="3" id="KW-1185">Reference proteome</keyword>